<dbReference type="KEGG" id="bge:BC1002_4089"/>
<dbReference type="PANTHER" id="PTHR43669:SF3">
    <property type="entry name" value="ALCOHOL DEHYDROGENASE, PUTATIVE (AFU_ORTHOLOGUE AFUA_3G03445)-RELATED"/>
    <property type="match status" value="1"/>
</dbReference>
<comment type="similarity">
    <text evidence="1">Belongs to the short-chain dehydrogenases/reductases (SDR) family.</text>
</comment>
<organism evidence="3 4">
    <name type="scientific">Paraburkholderia atlantica</name>
    <dbReference type="NCBI Taxonomy" id="2654982"/>
    <lineage>
        <taxon>Bacteria</taxon>
        <taxon>Pseudomonadati</taxon>
        <taxon>Pseudomonadota</taxon>
        <taxon>Betaproteobacteria</taxon>
        <taxon>Burkholderiales</taxon>
        <taxon>Burkholderiaceae</taxon>
        <taxon>Paraburkholderia</taxon>
    </lineage>
</organism>
<reference evidence="4" key="1">
    <citation type="submission" date="2010-04" db="EMBL/GenBank/DDBJ databases">
        <title>Complete sequence of chromosome 2 of Burkholderia sp. CCGE1002.</title>
        <authorList>
            <consortium name="US DOE Joint Genome Institute"/>
            <person name="Lucas S."/>
            <person name="Copeland A."/>
            <person name="Lapidus A."/>
            <person name="Cheng J.-F."/>
            <person name="Bruce D."/>
            <person name="Goodwin L."/>
            <person name="Pitluck S."/>
            <person name="Chertkov O."/>
            <person name="Detter J.C."/>
            <person name="Han C."/>
            <person name="Tapia R."/>
            <person name="Land M."/>
            <person name="Hauser L."/>
            <person name="Kyrpides N."/>
            <person name="Ovchinnikova G."/>
            <person name="Martinez-Romero E."/>
            <person name="Hernandez M.A.R."/>
            <person name="Tiedje J.M."/>
            <person name="Woyke T."/>
        </authorList>
    </citation>
    <scope>NUCLEOTIDE SEQUENCE [LARGE SCALE GENOMIC DNA]</scope>
    <source>
        <strain evidence="4">CCGE1002</strain>
    </source>
</reference>
<dbReference type="PANTHER" id="PTHR43669">
    <property type="entry name" value="5-KETO-D-GLUCONATE 5-REDUCTASE"/>
    <property type="match status" value="1"/>
</dbReference>
<evidence type="ECO:0008006" key="5">
    <source>
        <dbReference type="Google" id="ProtNLM"/>
    </source>
</evidence>
<evidence type="ECO:0000256" key="1">
    <source>
        <dbReference type="ARBA" id="ARBA00006484"/>
    </source>
</evidence>
<name>D5WHZ6_PARAM</name>
<dbReference type="Proteomes" id="UP000002190">
    <property type="component" value="Chromosome 2"/>
</dbReference>
<accession>D5WHZ6</accession>
<dbReference type="SUPFAM" id="SSF51735">
    <property type="entry name" value="NAD(P)-binding Rossmann-fold domains"/>
    <property type="match status" value="1"/>
</dbReference>
<evidence type="ECO:0000313" key="3">
    <source>
        <dbReference type="EMBL" id="ADG18091.1"/>
    </source>
</evidence>
<dbReference type="GO" id="GO:0016491">
    <property type="term" value="F:oxidoreductase activity"/>
    <property type="evidence" value="ECO:0007669"/>
    <property type="project" value="UniProtKB-KW"/>
</dbReference>
<dbReference type="STRING" id="640511.BC1002_4089"/>
<gene>
    <name evidence="3" type="ordered locus">BC1002_4089</name>
</gene>
<dbReference type="HOGENOM" id="CLU_1871535_0_0_4"/>
<protein>
    <recommendedName>
        <fullName evidence="5">SDR family NAD(P)-dependent oxidoreductase</fullName>
    </recommendedName>
</protein>
<dbReference type="InterPro" id="IPR002347">
    <property type="entry name" value="SDR_fam"/>
</dbReference>
<dbReference type="AlphaFoldDB" id="D5WHZ6"/>
<dbReference type="EMBL" id="CP002014">
    <property type="protein sequence ID" value="ADG18091.1"/>
    <property type="molecule type" value="Genomic_DNA"/>
</dbReference>
<dbReference type="Pfam" id="PF00106">
    <property type="entry name" value="adh_short"/>
    <property type="match status" value="1"/>
</dbReference>
<evidence type="ECO:0000313" key="4">
    <source>
        <dbReference type="Proteomes" id="UP000002190"/>
    </source>
</evidence>
<proteinExistence type="inferred from homology"/>
<dbReference type="InterPro" id="IPR036291">
    <property type="entry name" value="NAD(P)-bd_dom_sf"/>
</dbReference>
<reference evidence="3 4" key="2">
    <citation type="journal article" date="2012" name="J. Bacteriol.">
        <title>Genome Sequences of Burkholderia sp. Strains CCGE1002 and H160, Isolated from Legume Nodules in Mexico and Brazil.</title>
        <authorList>
            <person name="Ormeno-Orrillo E."/>
            <person name="Rogel M.A."/>
            <person name="Chueire L.M."/>
            <person name="Tiedje J.M."/>
            <person name="Martinez-Romero E."/>
            <person name="Hungria M."/>
        </authorList>
    </citation>
    <scope>NUCLEOTIDE SEQUENCE [LARGE SCALE GENOMIC DNA]</scope>
    <source>
        <strain evidence="3 4">CCGE1002</strain>
    </source>
</reference>
<dbReference type="CDD" id="cd05233">
    <property type="entry name" value="SDR_c"/>
    <property type="match status" value="1"/>
</dbReference>
<evidence type="ECO:0000256" key="2">
    <source>
        <dbReference type="ARBA" id="ARBA00023002"/>
    </source>
</evidence>
<keyword evidence="2" id="KW-0560">Oxidoreductase</keyword>
<sequence>MGRKHRGRTRFSGLGGKFFSFVGGAAADQNGLHRGHQRFSPTHLKEIEHEAEEQGRARHGGTSGIGLEVAKLFRAEGAKVAVAATFGRIDIVFANAGAGTAAPLEAVTPEMINDQFALNFTGLLLTIQKAAPSKAC</sequence>
<dbReference type="Gene3D" id="3.40.50.720">
    <property type="entry name" value="NAD(P)-binding Rossmann-like Domain"/>
    <property type="match status" value="1"/>
</dbReference>